<proteinExistence type="predicted"/>
<dbReference type="KEGG" id="moj:D7D94_08375"/>
<dbReference type="Proteomes" id="UP000422989">
    <property type="component" value="Chromosome"/>
</dbReference>
<dbReference type="AlphaFoldDB" id="A0A6I6E0L8"/>
<keyword evidence="2" id="KW-1185">Reference proteome</keyword>
<accession>A0A6I6E0L8</accession>
<sequence>MPAPLRVAERVGDAPQDDPRLQLALVPICPPHCIETPRGMTQADPVEQLHLEAGSLQLTRQIPVRPDAVPWIFSLR</sequence>
<organism evidence="1 2">
    <name type="scientific">Microbacterium oryzae</name>
    <dbReference type="NCBI Taxonomy" id="743009"/>
    <lineage>
        <taxon>Bacteria</taxon>
        <taxon>Bacillati</taxon>
        <taxon>Actinomycetota</taxon>
        <taxon>Actinomycetes</taxon>
        <taxon>Micrococcales</taxon>
        <taxon>Microbacteriaceae</taxon>
        <taxon>Microbacterium</taxon>
    </lineage>
</organism>
<evidence type="ECO:0000313" key="2">
    <source>
        <dbReference type="Proteomes" id="UP000422989"/>
    </source>
</evidence>
<evidence type="ECO:0000313" key="1">
    <source>
        <dbReference type="EMBL" id="QGU27684.1"/>
    </source>
</evidence>
<reference evidence="1 2" key="1">
    <citation type="submission" date="2018-09" db="EMBL/GenBank/DDBJ databases">
        <title>Whole genome sequencing of Microbacterium oryzae strain MB-10T.</title>
        <authorList>
            <person name="Das S.K."/>
        </authorList>
    </citation>
    <scope>NUCLEOTIDE SEQUENCE [LARGE SCALE GENOMIC DNA]</scope>
    <source>
        <strain evidence="1 2">MB-10</strain>
    </source>
</reference>
<dbReference type="EMBL" id="CP032550">
    <property type="protein sequence ID" value="QGU27684.1"/>
    <property type="molecule type" value="Genomic_DNA"/>
</dbReference>
<name>A0A6I6E0L8_9MICO</name>
<gene>
    <name evidence="1" type="ORF">D7D94_08375</name>
</gene>
<protein>
    <submittedName>
        <fullName evidence="1">Uncharacterized protein</fullName>
    </submittedName>
</protein>